<evidence type="ECO:0000313" key="5">
    <source>
        <dbReference type="Proteomes" id="UP000735205"/>
    </source>
</evidence>
<dbReference type="PANTHER" id="PTHR33877:SF1">
    <property type="entry name" value="TYPE IV METHYL-DIRECTED RESTRICTION ENZYME ECOKMCRA"/>
    <property type="match status" value="1"/>
</dbReference>
<dbReference type="Proteomes" id="UP000735205">
    <property type="component" value="Unassembled WGS sequence"/>
</dbReference>
<dbReference type="InterPro" id="IPR002711">
    <property type="entry name" value="HNH"/>
</dbReference>
<dbReference type="PANTHER" id="PTHR33877">
    <property type="entry name" value="SLL1193 PROTEIN"/>
    <property type="match status" value="1"/>
</dbReference>
<keyword evidence="4" id="KW-0378">Hydrolase</keyword>
<keyword evidence="2" id="KW-0812">Transmembrane</keyword>
<sequence length="359" mass="41824">MVDKVIENIESGLTIVLDYLTIVWNYILIGWDKIGFNVNVNTDAVTNFEQGIMHVLIWIIIGVVIYIVTPHIFKFYYFHSKKFLKHKREVKNAVSDFNNVMNYANNMFRQNQFNFQAGRNQLERPAEYINLSRYNYVRNHEIKPDTHSVNVTLPIVHSASLQPIRYLSKYFNIEATEYNLQRIEEVGENVSRLKNAIQNLEDRVNSITEMVKPPYLIQKKFKNEFLEQVGIDFPSLSVPYEKYYFNYVSPGGKSTQQTVISLDSERIDELAEYIAHKIRFKKSVAGQRALMSNKLRERIKARDLYTCQNCGISTMSEPHLLLEIDHIVPVSKGGMTMETNLQTLCWKCNRSKSNKILNS</sequence>
<gene>
    <name evidence="4" type="ORF">G6R28_01590</name>
</gene>
<proteinExistence type="predicted"/>
<accession>A0ABS5QRV5</accession>
<keyword evidence="2" id="KW-0472">Membrane</keyword>
<dbReference type="InterPro" id="IPR003615">
    <property type="entry name" value="HNH_nuc"/>
</dbReference>
<keyword evidence="4" id="KW-0540">Nuclease</keyword>
<dbReference type="GO" id="GO:0004519">
    <property type="term" value="F:endonuclease activity"/>
    <property type="evidence" value="ECO:0007669"/>
    <property type="project" value="UniProtKB-KW"/>
</dbReference>
<dbReference type="RefSeq" id="WP_213792492.1">
    <property type="nucleotide sequence ID" value="NZ_JAAMFJ010000001.1"/>
</dbReference>
<dbReference type="SMART" id="SM00507">
    <property type="entry name" value="HNHc"/>
    <property type="match status" value="1"/>
</dbReference>
<keyword evidence="5" id="KW-1185">Reference proteome</keyword>
<evidence type="ECO:0000313" key="4">
    <source>
        <dbReference type="EMBL" id="MBS9335928.1"/>
    </source>
</evidence>
<dbReference type="EMBL" id="JAAMFJ010000001">
    <property type="protein sequence ID" value="MBS9335928.1"/>
    <property type="molecule type" value="Genomic_DNA"/>
</dbReference>
<feature type="transmembrane region" description="Helical" evidence="2">
    <location>
        <begin position="51"/>
        <end position="78"/>
    </location>
</feature>
<feature type="domain" description="HNH nuclease" evidence="3">
    <location>
        <begin position="294"/>
        <end position="350"/>
    </location>
</feature>
<feature type="transmembrane region" description="Helical" evidence="2">
    <location>
        <begin position="12"/>
        <end position="31"/>
    </location>
</feature>
<comment type="caution">
    <text evidence="4">The sequence shown here is derived from an EMBL/GenBank/DDBJ whole genome shotgun (WGS) entry which is preliminary data.</text>
</comment>
<keyword evidence="1" id="KW-0175">Coiled coil</keyword>
<keyword evidence="2" id="KW-1133">Transmembrane helix</keyword>
<dbReference type="Pfam" id="PF01844">
    <property type="entry name" value="HNH"/>
    <property type="match status" value="1"/>
</dbReference>
<feature type="coiled-coil region" evidence="1">
    <location>
        <begin position="183"/>
        <end position="210"/>
    </location>
</feature>
<name>A0ABS5QRV5_9LACO</name>
<evidence type="ECO:0000256" key="1">
    <source>
        <dbReference type="SAM" id="Coils"/>
    </source>
</evidence>
<protein>
    <submittedName>
        <fullName evidence="4">HNH endonuclease</fullName>
    </submittedName>
</protein>
<dbReference type="CDD" id="cd00085">
    <property type="entry name" value="HNHc"/>
    <property type="match status" value="1"/>
</dbReference>
<evidence type="ECO:0000256" key="2">
    <source>
        <dbReference type="SAM" id="Phobius"/>
    </source>
</evidence>
<keyword evidence="4" id="KW-0255">Endonuclease</keyword>
<dbReference type="Gene3D" id="1.10.30.50">
    <property type="match status" value="1"/>
</dbReference>
<reference evidence="4 5" key="1">
    <citation type="submission" date="2020-02" db="EMBL/GenBank/DDBJ databases">
        <title>Fructobacillus sp. isolated from paper mulberry of Taiwan.</title>
        <authorList>
            <person name="Lin S.-T."/>
        </authorList>
    </citation>
    <scope>NUCLEOTIDE SEQUENCE [LARGE SCALE GENOMIC DNA]</scope>
    <source>
        <strain evidence="4 5">M1-21</strain>
    </source>
</reference>
<dbReference type="InterPro" id="IPR052892">
    <property type="entry name" value="NA-targeting_endonuclease"/>
</dbReference>
<evidence type="ECO:0000259" key="3">
    <source>
        <dbReference type="SMART" id="SM00507"/>
    </source>
</evidence>
<organism evidence="4 5">
    <name type="scientific">Fructobacillus papyrifericola</name>
    <dbReference type="NCBI Taxonomy" id="2713172"/>
    <lineage>
        <taxon>Bacteria</taxon>
        <taxon>Bacillati</taxon>
        <taxon>Bacillota</taxon>
        <taxon>Bacilli</taxon>
        <taxon>Lactobacillales</taxon>
        <taxon>Lactobacillaceae</taxon>
        <taxon>Fructobacillus</taxon>
    </lineage>
</organism>